<reference evidence="1 2" key="1">
    <citation type="journal article" date="2020" name="Cell">
        <title>Large-Scale Comparative Analyses of Tick Genomes Elucidate Their Genetic Diversity and Vector Capacities.</title>
        <authorList>
            <consortium name="Tick Genome and Microbiome Consortium (TIGMIC)"/>
            <person name="Jia N."/>
            <person name="Wang J."/>
            <person name="Shi W."/>
            <person name="Du L."/>
            <person name="Sun Y."/>
            <person name="Zhan W."/>
            <person name="Jiang J.F."/>
            <person name="Wang Q."/>
            <person name="Zhang B."/>
            <person name="Ji P."/>
            <person name="Bell-Sakyi L."/>
            <person name="Cui X.M."/>
            <person name="Yuan T.T."/>
            <person name="Jiang B.G."/>
            <person name="Yang W.F."/>
            <person name="Lam T.T."/>
            <person name="Chang Q.C."/>
            <person name="Ding S.J."/>
            <person name="Wang X.J."/>
            <person name="Zhu J.G."/>
            <person name="Ruan X.D."/>
            <person name="Zhao L."/>
            <person name="Wei J.T."/>
            <person name="Ye R.Z."/>
            <person name="Que T.C."/>
            <person name="Du C.H."/>
            <person name="Zhou Y.H."/>
            <person name="Cheng J.X."/>
            <person name="Dai P.F."/>
            <person name="Guo W.B."/>
            <person name="Han X.H."/>
            <person name="Huang E.J."/>
            <person name="Li L.F."/>
            <person name="Wei W."/>
            <person name="Gao Y.C."/>
            <person name="Liu J.Z."/>
            <person name="Shao H.Z."/>
            <person name="Wang X."/>
            <person name="Wang C.C."/>
            <person name="Yang T.C."/>
            <person name="Huo Q.B."/>
            <person name="Li W."/>
            <person name="Chen H.Y."/>
            <person name="Chen S.E."/>
            <person name="Zhou L.G."/>
            <person name="Ni X.B."/>
            <person name="Tian J.H."/>
            <person name="Sheng Y."/>
            <person name="Liu T."/>
            <person name="Pan Y.S."/>
            <person name="Xia L.Y."/>
            <person name="Li J."/>
            <person name="Zhao F."/>
            <person name="Cao W.C."/>
        </authorList>
    </citation>
    <scope>NUCLEOTIDE SEQUENCE [LARGE SCALE GENOMIC DNA]</scope>
    <source>
        <strain evidence="1">Iper-2018</strain>
    </source>
</reference>
<dbReference type="Proteomes" id="UP000805193">
    <property type="component" value="Unassembled WGS sequence"/>
</dbReference>
<protein>
    <submittedName>
        <fullName evidence="1">Uncharacterized protein</fullName>
    </submittedName>
</protein>
<evidence type="ECO:0000313" key="1">
    <source>
        <dbReference type="EMBL" id="KAG0421543.1"/>
    </source>
</evidence>
<keyword evidence="2" id="KW-1185">Reference proteome</keyword>
<sequence length="613" mass="69195">MVYCCVPLCKSSTRTSTGVAFHEFPVTEIRNDWLKKISRQAEGQLPPTLLDPGTVAKSSPEPTTEPLTKFLPEPTLEPLESPCLEPMLNPKPVPKPSPEPISELLTKSSLETTLEPLESPCLEPTLNLRPVAKAPLEPSPQPTMKPAPVRAKAVKAHGTQTRLSNPRLTRLLKQVKTVTRKCQRLLKKRDELQQMVSALRKQAVKTEAVMKQGNFLLLQEKVDANDPKALFLQEQLTYLGAPKSHWREETVRNFVLWHAKSPCAYRLLRETGVLSLPSRSTLKRYIGACSGEVVSSLIKQRIHVEAKLHSGQDCICIVMSIFLGTQWVPTYQKQSDSVHGLVDLGGAEADFGLQDHLATHLLCFGFVGLSTHYRLPVGYYFTKALTGEQLQLLALKVMASIEEAGFRVVRLVGDNHSSNCKVFSNLSGGSIVPVVTHPLDEARELYLSFDYCHVVKNVRSQFLEAKRIFRNNGTLIIPDYLRRLFDLQQRQGAFKMVRCLTKKHLWPSNFEKMNVGRAVDIFSPRGCLPTVEFMELVYKWFVLHNLKSTTVHVTSRDAMRMPFWSPDDERLSWLQDDCLAYFASWKASTTYKMEFLSTETYEALRVAPSTFSP</sequence>
<comment type="caution">
    <text evidence="1">The sequence shown here is derived from an EMBL/GenBank/DDBJ whole genome shotgun (WGS) entry which is preliminary data.</text>
</comment>
<name>A0AC60PKU4_IXOPE</name>
<accession>A0AC60PKU4</accession>
<organism evidence="1 2">
    <name type="scientific">Ixodes persulcatus</name>
    <name type="common">Taiga tick</name>
    <dbReference type="NCBI Taxonomy" id="34615"/>
    <lineage>
        <taxon>Eukaryota</taxon>
        <taxon>Metazoa</taxon>
        <taxon>Ecdysozoa</taxon>
        <taxon>Arthropoda</taxon>
        <taxon>Chelicerata</taxon>
        <taxon>Arachnida</taxon>
        <taxon>Acari</taxon>
        <taxon>Parasitiformes</taxon>
        <taxon>Ixodida</taxon>
        <taxon>Ixodoidea</taxon>
        <taxon>Ixodidae</taxon>
        <taxon>Ixodinae</taxon>
        <taxon>Ixodes</taxon>
    </lineage>
</organism>
<evidence type="ECO:0000313" key="2">
    <source>
        <dbReference type="Proteomes" id="UP000805193"/>
    </source>
</evidence>
<gene>
    <name evidence="1" type="ORF">HPB47_002572</name>
</gene>
<dbReference type="EMBL" id="JABSTQ010010350">
    <property type="protein sequence ID" value="KAG0421543.1"/>
    <property type="molecule type" value="Genomic_DNA"/>
</dbReference>
<proteinExistence type="predicted"/>